<gene>
    <name evidence="5" type="ORF">GGR28_000874</name>
</gene>
<dbReference type="SUPFAM" id="SSF50965">
    <property type="entry name" value="Galactose oxidase, central domain"/>
    <property type="match status" value="1"/>
</dbReference>
<dbReference type="AlphaFoldDB" id="A0A840E2T4"/>
<proteinExistence type="predicted"/>
<dbReference type="InterPro" id="IPR011043">
    <property type="entry name" value="Gal_Oxase/kelch_b-propeller"/>
</dbReference>
<dbReference type="InterPro" id="IPR006652">
    <property type="entry name" value="Kelch_1"/>
</dbReference>
<feature type="domain" description="Secretion system C-terminal sorting" evidence="4">
    <location>
        <begin position="1141"/>
        <end position="1210"/>
    </location>
</feature>
<dbReference type="SUPFAM" id="SSF117281">
    <property type="entry name" value="Kelch motif"/>
    <property type="match status" value="1"/>
</dbReference>
<dbReference type="Pfam" id="PF18962">
    <property type="entry name" value="Por_Secre_tail"/>
    <property type="match status" value="1"/>
</dbReference>
<dbReference type="SMART" id="SM00612">
    <property type="entry name" value="Kelch"/>
    <property type="match status" value="7"/>
</dbReference>
<dbReference type="Proteomes" id="UP000576209">
    <property type="component" value="Unassembled WGS sequence"/>
</dbReference>
<accession>A0A840E2T4</accession>
<evidence type="ECO:0000259" key="4">
    <source>
        <dbReference type="Pfam" id="PF18962"/>
    </source>
</evidence>
<evidence type="ECO:0000313" key="6">
    <source>
        <dbReference type="Proteomes" id="UP000576209"/>
    </source>
</evidence>
<evidence type="ECO:0000256" key="1">
    <source>
        <dbReference type="ARBA" id="ARBA00022441"/>
    </source>
</evidence>
<dbReference type="NCBIfam" id="TIGR04183">
    <property type="entry name" value="Por_Secre_tail"/>
    <property type="match status" value="1"/>
</dbReference>
<dbReference type="Pfam" id="PF24681">
    <property type="entry name" value="Kelch_KLHDC2_KLHL20_DRC7"/>
    <property type="match status" value="2"/>
</dbReference>
<comment type="caution">
    <text evidence="5">The sequence shown here is derived from an EMBL/GenBank/DDBJ whole genome shotgun (WGS) entry which is preliminary data.</text>
</comment>
<keyword evidence="1" id="KW-0880">Kelch repeat</keyword>
<keyword evidence="2" id="KW-0677">Repeat</keyword>
<reference evidence="5 6" key="1">
    <citation type="submission" date="2020-08" db="EMBL/GenBank/DDBJ databases">
        <title>Genomic Encyclopedia of Type Strains, Phase IV (KMG-IV): sequencing the most valuable type-strain genomes for metagenomic binning, comparative biology and taxonomic classification.</title>
        <authorList>
            <person name="Goeker M."/>
        </authorList>
    </citation>
    <scope>NUCLEOTIDE SEQUENCE [LARGE SCALE GENOMIC DNA]</scope>
    <source>
        <strain evidence="5 6">DSM 105137</strain>
    </source>
</reference>
<evidence type="ECO:0000256" key="2">
    <source>
        <dbReference type="ARBA" id="ARBA00022737"/>
    </source>
</evidence>
<feature type="compositionally biased region" description="Acidic residues" evidence="3">
    <location>
        <begin position="766"/>
        <end position="776"/>
    </location>
</feature>
<dbReference type="InterPro" id="IPR015915">
    <property type="entry name" value="Kelch-typ_b-propeller"/>
</dbReference>
<evidence type="ECO:0000313" key="5">
    <source>
        <dbReference type="EMBL" id="MBB4078273.1"/>
    </source>
</evidence>
<organism evidence="5 6">
    <name type="scientific">Neolewinella aquimaris</name>
    <dbReference type="NCBI Taxonomy" id="1835722"/>
    <lineage>
        <taxon>Bacteria</taxon>
        <taxon>Pseudomonadati</taxon>
        <taxon>Bacteroidota</taxon>
        <taxon>Saprospiria</taxon>
        <taxon>Saprospirales</taxon>
        <taxon>Lewinellaceae</taxon>
        <taxon>Neolewinella</taxon>
    </lineage>
</organism>
<dbReference type="EMBL" id="JACIFF010000001">
    <property type="protein sequence ID" value="MBB4078273.1"/>
    <property type="molecule type" value="Genomic_DNA"/>
</dbReference>
<dbReference type="Gene3D" id="2.60.120.260">
    <property type="entry name" value="Galactose-binding domain-like"/>
    <property type="match status" value="2"/>
</dbReference>
<dbReference type="Gene3D" id="2.120.10.80">
    <property type="entry name" value="Kelch-type beta propeller"/>
    <property type="match status" value="3"/>
</dbReference>
<evidence type="ECO:0000256" key="3">
    <source>
        <dbReference type="SAM" id="MobiDB-lite"/>
    </source>
</evidence>
<name>A0A840E2T4_9BACT</name>
<dbReference type="InterPro" id="IPR026444">
    <property type="entry name" value="Secre_tail"/>
</dbReference>
<keyword evidence="6" id="KW-1185">Reference proteome</keyword>
<protein>
    <submittedName>
        <fullName evidence="5">N-acetylneuraminic acid mutarotase</fullName>
    </submittedName>
</protein>
<dbReference type="PANTHER" id="PTHR45632">
    <property type="entry name" value="LD33804P"/>
    <property type="match status" value="1"/>
</dbReference>
<dbReference type="PANTHER" id="PTHR45632:SF3">
    <property type="entry name" value="KELCH-LIKE PROTEIN 32"/>
    <property type="match status" value="1"/>
</dbReference>
<dbReference type="RefSeq" id="WP_183494486.1">
    <property type="nucleotide sequence ID" value="NZ_JACIFF010000001.1"/>
</dbReference>
<feature type="region of interest" description="Disordered" evidence="3">
    <location>
        <begin position="759"/>
        <end position="778"/>
    </location>
</feature>
<sequence length="1218" mass="134381">MPTMIPSASRLRFLLFLCVILIAFSLSAQHAGEWYHLASTGDTPKMRSDGAFVRVGDEAFLLGGYGKTPIQRFDPEKRKWKNTKSSLNNIHHFQARSYRGKIYIVGALSGHHPAEFAYKHVLVYDPEKDALTTLGEMPTGRQRGSCGVAVYNDQLYVIGGNQNGHGGGAVAWMDRFNPKTGKWTELPDAPRSRDHFTAEVIGDRLYLAGGGRSSLTATSGLFGDLESAVDVFDFEKGEWLTAPELPAPLPAPGSGTVTAVIDGKLMVMGGMTGDHKRARTSAFLLNPTSGKWEALREMIMGRHATQAVVFEDRVYVAAGSPGGQNERIAPELPFVEFFSLSEQALHRYEDWTVLGSADHRRAEGQMITYRGEFYHFNGFDNGLRAQAHNEKYNPVTNRWTPLAPLPVAAEDVVTHTAIALVEDVVWLAGGRIGSHPGRVTDEVWLYNITNDRWSEGPRMPVRIGAGGLAHIGNKLHYVGGFDENGGCDVDDHWVYDLDRPDLGWQDYSTTSPMPMARNHFGTVVYGGKLYTVGGQHDHDACNKGKNLKLVHVYDPLTDSWERLADLPEVQSHTEPSTFSYNKKLYSLGGQGEESQEVWEYDPDKDKWKELKDLKLPLRLIAPGARIHGEILFVMVGGEVAVNVPRTEVRATYFGPNVTRELGFYPAEWQSGAEEAAETRVLLINYSAEEEVNYTIDAATVPPWLRVDGLQGTARESFTEIALSVDAKELPNGKYHHTLTATAPGYEPAELRIEFTVEGQEEVKPTEEEEEEEEEEATPPNIPALEAYWMEAECATLGDKWLRKPADLASNGAFVTPVAGLASKKTPPTNQAGSTIIFTQELTSPGEFHLYGRVRATSPDGDSFWLRINGGKWIKWDRQLITDGKFDWRKVPGGPHKLPAGEVSIELAYREAGIHLDKIYLTNGDEQPTGLGGEGIACSPPIETAPCADADCPTEYWAEAECHNSEISWQIAQAPTAANGRYIYATGVSDFTGTELENTAHQLQFRTGDLAGGTYYLFLRLNAADNSSNSFWIRVDDGDWVKFWKETSGLNMLTTGFEWRRVNDDTRPISFSLSPGSHLITVAKREIKTQFDKLVLRQNPEWPVGPGPVVEDCSGSVGSLAPGQAWGTQSVGSEPLATMLEVFPNPAGQEVNFSLLTQITGPVTVIVRDQNGRRVSVNTYLSQFGELRGSINVNDLPPGMYSLHTMVASESHSKPFIKN</sequence>